<dbReference type="EC" id="2.7.6.1" evidence="1"/>
<dbReference type="SMART" id="SM01400">
    <property type="entry name" value="Pribosyltran_N"/>
    <property type="match status" value="1"/>
</dbReference>
<dbReference type="GO" id="GO:0004749">
    <property type="term" value="F:ribose phosphate diphosphokinase activity"/>
    <property type="evidence" value="ECO:0007669"/>
    <property type="project" value="UniProtKB-EC"/>
</dbReference>
<evidence type="ECO:0000256" key="4">
    <source>
        <dbReference type="ARBA" id="ARBA00022727"/>
    </source>
</evidence>
<dbReference type="NCBIfam" id="NF002320">
    <property type="entry name" value="PRK01259.1"/>
    <property type="match status" value="1"/>
</dbReference>
<dbReference type="GO" id="GO:0006164">
    <property type="term" value="P:purine nucleotide biosynthetic process"/>
    <property type="evidence" value="ECO:0007669"/>
    <property type="project" value="TreeGrafter"/>
</dbReference>
<comment type="catalytic activity">
    <reaction evidence="9">
        <text>D-ribose 5-phosphate + ATP = 5-phospho-alpha-D-ribose 1-diphosphate + AMP + H(+)</text>
        <dbReference type="Rhea" id="RHEA:15609"/>
        <dbReference type="ChEBI" id="CHEBI:15378"/>
        <dbReference type="ChEBI" id="CHEBI:30616"/>
        <dbReference type="ChEBI" id="CHEBI:58017"/>
        <dbReference type="ChEBI" id="CHEBI:78346"/>
        <dbReference type="ChEBI" id="CHEBI:456215"/>
        <dbReference type="EC" id="2.7.6.1"/>
    </reaction>
</comment>
<evidence type="ECO:0000256" key="6">
    <source>
        <dbReference type="ARBA" id="ARBA00022777"/>
    </source>
</evidence>
<dbReference type="SUPFAM" id="SSF53271">
    <property type="entry name" value="PRTase-like"/>
    <property type="match status" value="2"/>
</dbReference>
<sequence>MKNRIKIFASNASTVLAREVCTFLSVTLGDARVARFKDGEVDIQIREDVRGADVFIIGSTHPPAENLIEIAFLAETAHDSSAGSVTLAIPYLGGNRQDRKDNKLRTPISAHVVSDFLVRRNPDRFLLFDIHSEPTAAFFKPLLVDRLSAAKTSVPYLERVLTEPFVVAAPDVGGGKRARDYAHFLGQHDPIFFSKTRAGAGEIKGVTVIGDVSGKNVLFVDDMIDTGGTIIADAEAAKKAGAKDIFVFATHALFSGEAVVKLDESPVTEVIVTNTIHHDPKKLATKRVKITVLSIAPLLAEAIHRIHNDESLSALFL</sequence>
<dbReference type="EMBL" id="MHLN01000017">
    <property type="protein sequence ID" value="OGZ11648.1"/>
    <property type="molecule type" value="Genomic_DNA"/>
</dbReference>
<gene>
    <name evidence="11" type="ORF">A3D67_00445</name>
</gene>
<dbReference type="GO" id="GO:0002189">
    <property type="term" value="C:ribose phosphate diphosphokinase complex"/>
    <property type="evidence" value="ECO:0007669"/>
    <property type="project" value="TreeGrafter"/>
</dbReference>
<comment type="caution">
    <text evidence="11">The sequence shown here is derived from an EMBL/GenBank/DDBJ whole genome shotgun (WGS) entry which is preliminary data.</text>
</comment>
<evidence type="ECO:0000313" key="12">
    <source>
        <dbReference type="Proteomes" id="UP000178099"/>
    </source>
</evidence>
<keyword evidence="6" id="KW-0418">Kinase</keyword>
<keyword evidence="2" id="KW-0808">Transferase</keyword>
<dbReference type="Gene3D" id="3.40.50.2020">
    <property type="match status" value="2"/>
</dbReference>
<evidence type="ECO:0000313" key="11">
    <source>
        <dbReference type="EMBL" id="OGZ11648.1"/>
    </source>
</evidence>
<dbReference type="CDD" id="cd06223">
    <property type="entry name" value="PRTases_typeI"/>
    <property type="match status" value="1"/>
</dbReference>
<evidence type="ECO:0000256" key="3">
    <source>
        <dbReference type="ARBA" id="ARBA00022723"/>
    </source>
</evidence>
<keyword evidence="5" id="KW-0547">Nucleotide-binding</keyword>
<dbReference type="Pfam" id="PF14572">
    <property type="entry name" value="Pribosyl_synth"/>
    <property type="match status" value="1"/>
</dbReference>
<dbReference type="InterPro" id="IPR029099">
    <property type="entry name" value="Pribosyltran_N"/>
</dbReference>
<proteinExistence type="predicted"/>
<accession>A0A1G2DFS3</accession>
<evidence type="ECO:0000256" key="1">
    <source>
        <dbReference type="ARBA" id="ARBA00013247"/>
    </source>
</evidence>
<name>A0A1G2DFS3_9BACT</name>
<evidence type="ECO:0000256" key="8">
    <source>
        <dbReference type="ARBA" id="ARBA00022842"/>
    </source>
</evidence>
<dbReference type="InterPro" id="IPR000836">
    <property type="entry name" value="PRTase_dom"/>
</dbReference>
<dbReference type="InterPro" id="IPR029057">
    <property type="entry name" value="PRTase-like"/>
</dbReference>
<organism evidence="11 12">
    <name type="scientific">Candidatus Lloydbacteria bacterium RIFCSPHIGHO2_02_FULL_51_22</name>
    <dbReference type="NCBI Taxonomy" id="1798663"/>
    <lineage>
        <taxon>Bacteria</taxon>
        <taxon>Candidatus Lloydiibacteriota</taxon>
    </lineage>
</organism>
<dbReference type="PANTHER" id="PTHR10210:SF32">
    <property type="entry name" value="RIBOSE-PHOSPHATE PYROPHOSPHOKINASE 2"/>
    <property type="match status" value="1"/>
</dbReference>
<dbReference type="NCBIfam" id="TIGR01251">
    <property type="entry name" value="ribP_PPkin"/>
    <property type="match status" value="1"/>
</dbReference>
<dbReference type="GO" id="GO:0006015">
    <property type="term" value="P:5-phosphoribose 1-diphosphate biosynthetic process"/>
    <property type="evidence" value="ECO:0007669"/>
    <property type="project" value="TreeGrafter"/>
</dbReference>
<feature type="domain" description="Ribose-phosphate pyrophosphokinase N-terminal" evidence="10">
    <location>
        <begin position="5"/>
        <end position="117"/>
    </location>
</feature>
<dbReference type="AlphaFoldDB" id="A0A1G2DFS3"/>
<evidence type="ECO:0000259" key="10">
    <source>
        <dbReference type="Pfam" id="PF13793"/>
    </source>
</evidence>
<evidence type="ECO:0000256" key="7">
    <source>
        <dbReference type="ARBA" id="ARBA00022840"/>
    </source>
</evidence>
<dbReference type="GO" id="GO:0005737">
    <property type="term" value="C:cytoplasm"/>
    <property type="evidence" value="ECO:0007669"/>
    <property type="project" value="TreeGrafter"/>
</dbReference>
<evidence type="ECO:0000256" key="9">
    <source>
        <dbReference type="ARBA" id="ARBA00049535"/>
    </source>
</evidence>
<keyword evidence="7" id="KW-0067">ATP-binding</keyword>
<dbReference type="FunFam" id="3.40.50.2020:FF:000007">
    <property type="entry name" value="Ribose-phosphate pyrophosphokinase"/>
    <property type="match status" value="1"/>
</dbReference>
<keyword evidence="8" id="KW-0460">Magnesium</keyword>
<dbReference type="GO" id="GO:0000287">
    <property type="term" value="F:magnesium ion binding"/>
    <property type="evidence" value="ECO:0007669"/>
    <property type="project" value="InterPro"/>
</dbReference>
<dbReference type="Pfam" id="PF13793">
    <property type="entry name" value="Pribosyltran_N"/>
    <property type="match status" value="1"/>
</dbReference>
<keyword evidence="3" id="KW-0479">Metal-binding</keyword>
<dbReference type="Proteomes" id="UP000178099">
    <property type="component" value="Unassembled WGS sequence"/>
</dbReference>
<dbReference type="GO" id="GO:0016301">
    <property type="term" value="F:kinase activity"/>
    <property type="evidence" value="ECO:0007669"/>
    <property type="project" value="UniProtKB-KW"/>
</dbReference>
<protein>
    <recommendedName>
        <fullName evidence="1">ribose-phosphate diphosphokinase</fullName>
        <ecNumber evidence="1">2.7.6.1</ecNumber>
    </recommendedName>
</protein>
<reference evidence="11 12" key="1">
    <citation type="journal article" date="2016" name="Nat. Commun.">
        <title>Thousands of microbial genomes shed light on interconnected biogeochemical processes in an aquifer system.</title>
        <authorList>
            <person name="Anantharaman K."/>
            <person name="Brown C.T."/>
            <person name="Hug L.A."/>
            <person name="Sharon I."/>
            <person name="Castelle C.J."/>
            <person name="Probst A.J."/>
            <person name="Thomas B.C."/>
            <person name="Singh A."/>
            <person name="Wilkins M.J."/>
            <person name="Karaoz U."/>
            <person name="Brodie E.L."/>
            <person name="Williams K.H."/>
            <person name="Hubbard S.S."/>
            <person name="Banfield J.F."/>
        </authorList>
    </citation>
    <scope>NUCLEOTIDE SEQUENCE [LARGE SCALE GENOMIC DNA]</scope>
</reference>
<evidence type="ECO:0000256" key="5">
    <source>
        <dbReference type="ARBA" id="ARBA00022741"/>
    </source>
</evidence>
<dbReference type="GO" id="GO:0005524">
    <property type="term" value="F:ATP binding"/>
    <property type="evidence" value="ECO:0007669"/>
    <property type="project" value="UniProtKB-KW"/>
</dbReference>
<keyword evidence="4" id="KW-0545">Nucleotide biosynthesis</keyword>
<dbReference type="InterPro" id="IPR005946">
    <property type="entry name" value="Rib-P_diPkinase"/>
</dbReference>
<evidence type="ECO:0000256" key="2">
    <source>
        <dbReference type="ARBA" id="ARBA00022679"/>
    </source>
</evidence>
<dbReference type="PANTHER" id="PTHR10210">
    <property type="entry name" value="RIBOSE-PHOSPHATE DIPHOSPHOKINASE FAMILY MEMBER"/>
    <property type="match status" value="1"/>
</dbReference>